<dbReference type="EMBL" id="BTGU01000493">
    <property type="protein sequence ID" value="GMN67724.1"/>
    <property type="molecule type" value="Genomic_DNA"/>
</dbReference>
<dbReference type="AlphaFoldDB" id="A0AA88EEJ8"/>
<proteinExistence type="predicted"/>
<protein>
    <submittedName>
        <fullName evidence="1">Uncharacterized protein</fullName>
    </submittedName>
</protein>
<gene>
    <name evidence="1" type="ORF">TIFTF001_036783</name>
</gene>
<evidence type="ECO:0000313" key="2">
    <source>
        <dbReference type="Proteomes" id="UP001187192"/>
    </source>
</evidence>
<dbReference type="Proteomes" id="UP001187192">
    <property type="component" value="Unassembled WGS sequence"/>
</dbReference>
<comment type="caution">
    <text evidence="1">The sequence shown here is derived from an EMBL/GenBank/DDBJ whole genome shotgun (WGS) entry which is preliminary data.</text>
</comment>
<name>A0AA88EEJ8_FICCA</name>
<evidence type="ECO:0000313" key="1">
    <source>
        <dbReference type="EMBL" id="GMN67724.1"/>
    </source>
</evidence>
<reference evidence="1" key="1">
    <citation type="submission" date="2023-07" db="EMBL/GenBank/DDBJ databases">
        <title>draft genome sequence of fig (Ficus carica).</title>
        <authorList>
            <person name="Takahashi T."/>
            <person name="Nishimura K."/>
        </authorList>
    </citation>
    <scope>NUCLEOTIDE SEQUENCE</scope>
</reference>
<keyword evidence="2" id="KW-1185">Reference proteome</keyword>
<sequence length="85" mass="9687">MLGGIRIQLPPLVGTFQHLQARSWPSDQLISSPDREYEKLTSNWCVQCRVTQVCWISCTRPHQIPCELASSTNYVPPRVLPPEIL</sequence>
<organism evidence="1 2">
    <name type="scientific">Ficus carica</name>
    <name type="common">Common fig</name>
    <dbReference type="NCBI Taxonomy" id="3494"/>
    <lineage>
        <taxon>Eukaryota</taxon>
        <taxon>Viridiplantae</taxon>
        <taxon>Streptophyta</taxon>
        <taxon>Embryophyta</taxon>
        <taxon>Tracheophyta</taxon>
        <taxon>Spermatophyta</taxon>
        <taxon>Magnoliopsida</taxon>
        <taxon>eudicotyledons</taxon>
        <taxon>Gunneridae</taxon>
        <taxon>Pentapetalae</taxon>
        <taxon>rosids</taxon>
        <taxon>fabids</taxon>
        <taxon>Rosales</taxon>
        <taxon>Moraceae</taxon>
        <taxon>Ficeae</taxon>
        <taxon>Ficus</taxon>
    </lineage>
</organism>
<accession>A0AA88EEJ8</accession>